<dbReference type="AlphaFoldDB" id="R7VBU3"/>
<name>R7VBU3_CAPTE</name>
<dbReference type="PANTHER" id="PTHR16058">
    <property type="entry name" value="DOUBLE ZINC RIBBON AND ANKYRIN REPEAT-CONTAINING PROTEIN 1"/>
    <property type="match status" value="1"/>
</dbReference>
<dbReference type="InterPro" id="IPR025874">
    <property type="entry name" value="DZR"/>
</dbReference>
<feature type="repeat" description="ANK" evidence="9">
    <location>
        <begin position="697"/>
        <end position="731"/>
    </location>
</feature>
<comment type="subcellular location">
    <subcellularLocation>
        <location evidence="1">Cell projection</location>
        <location evidence="1">Cilium</location>
    </subcellularLocation>
</comment>
<accession>R7VBU3</accession>
<evidence type="ECO:0000256" key="4">
    <source>
        <dbReference type="ARBA" id="ARBA00022771"/>
    </source>
</evidence>
<dbReference type="InterPro" id="IPR026876">
    <property type="entry name" value="Fn3_assoc_repeat"/>
</dbReference>
<keyword evidence="4" id="KW-0863">Zinc-finger</keyword>
<keyword evidence="3" id="KW-0677">Repeat</keyword>
<dbReference type="PANTHER" id="PTHR16058:SF4">
    <property type="entry name" value="DOUBLE ZINC RIBBON AND ANKYRIN REPEAT-CONTAINING PROTEIN 1"/>
    <property type="match status" value="1"/>
</dbReference>
<reference evidence="14" key="1">
    <citation type="submission" date="2012-12" db="EMBL/GenBank/DDBJ databases">
        <authorList>
            <person name="Hellsten U."/>
            <person name="Grimwood J."/>
            <person name="Chapman J.A."/>
            <person name="Shapiro H."/>
            <person name="Aerts A."/>
            <person name="Otillar R.P."/>
            <person name="Terry A.Y."/>
            <person name="Boore J.L."/>
            <person name="Simakov O."/>
            <person name="Marletaz F."/>
            <person name="Cho S.-J."/>
            <person name="Edsinger-Gonzales E."/>
            <person name="Havlak P."/>
            <person name="Kuo D.-H."/>
            <person name="Larsson T."/>
            <person name="Lv J."/>
            <person name="Arendt D."/>
            <person name="Savage R."/>
            <person name="Osoegawa K."/>
            <person name="de Jong P."/>
            <person name="Lindberg D.R."/>
            <person name="Seaver E.C."/>
            <person name="Weisblat D.A."/>
            <person name="Putnam N.H."/>
            <person name="Grigoriev I.V."/>
            <person name="Rokhsar D.S."/>
        </authorList>
    </citation>
    <scope>NUCLEOTIDE SEQUENCE</scope>
    <source>
        <strain evidence="14">I ESC-2004</strain>
    </source>
</reference>
<dbReference type="InterPro" id="IPR052481">
    <property type="entry name" value="DZAN1"/>
</dbReference>
<keyword evidence="7" id="KW-0966">Cell projection</keyword>
<evidence type="ECO:0000256" key="6">
    <source>
        <dbReference type="ARBA" id="ARBA00023043"/>
    </source>
</evidence>
<keyword evidence="5" id="KW-0862">Zinc</keyword>
<dbReference type="Pfam" id="PF13287">
    <property type="entry name" value="Fn3_assoc"/>
    <property type="match status" value="1"/>
</dbReference>
<evidence type="ECO:0000256" key="10">
    <source>
        <dbReference type="SAM" id="MobiDB-lite"/>
    </source>
</evidence>
<dbReference type="HOGENOM" id="CLU_024089_0_0_1"/>
<evidence type="ECO:0000256" key="1">
    <source>
        <dbReference type="ARBA" id="ARBA00004138"/>
    </source>
</evidence>
<feature type="compositionally biased region" description="Polar residues" evidence="10">
    <location>
        <begin position="578"/>
        <end position="594"/>
    </location>
</feature>
<protein>
    <recommendedName>
        <fullName evidence="8">Double zinc ribbon and ankyrin repeat-containing protein 1</fullName>
    </recommendedName>
</protein>
<dbReference type="GO" id="GO:0005929">
    <property type="term" value="C:cilium"/>
    <property type="evidence" value="ECO:0007669"/>
    <property type="project" value="UniProtKB-SubCell"/>
</dbReference>
<evidence type="ECO:0000256" key="7">
    <source>
        <dbReference type="ARBA" id="ARBA00023273"/>
    </source>
</evidence>
<evidence type="ECO:0000256" key="2">
    <source>
        <dbReference type="ARBA" id="ARBA00022723"/>
    </source>
</evidence>
<evidence type="ECO:0000313" key="13">
    <source>
        <dbReference type="EnsemblMetazoa" id="CapteP151808"/>
    </source>
</evidence>
<dbReference type="PROSITE" id="PS50297">
    <property type="entry name" value="ANK_REP_REGION"/>
    <property type="match status" value="2"/>
</dbReference>
<dbReference type="SUPFAM" id="SSF48403">
    <property type="entry name" value="Ankyrin repeat"/>
    <property type="match status" value="1"/>
</dbReference>
<keyword evidence="14" id="KW-1185">Reference proteome</keyword>
<evidence type="ECO:0000256" key="3">
    <source>
        <dbReference type="ARBA" id="ARBA00022737"/>
    </source>
</evidence>
<dbReference type="Gene3D" id="1.25.40.20">
    <property type="entry name" value="Ankyrin repeat-containing domain"/>
    <property type="match status" value="1"/>
</dbReference>
<sequence length="776" mass="84634">MTAGAVVVPTIVPLRAPVPGQHKTCIDTNTRLELRSETAGATIYYTTNGGKPEPFLVHGPAAKSTFKYREPFCLPGGKRTVKALAVSDDGLRESHVMSKTFDVEQLETSPLRNQDDAINFVNDLPANEVMRKFASKMVTSKEAWNEVNRLKDTAAGQSSQERQEYQDGRHFCELLTRGFFFHPVELFTFQTNGLNGSPEFTSPLKRLPPDTATQTMRLQRETDFLKCVYCFAPRPSDPYARFCNECGNPVPAMPQNRLPPPEPGQMGTCVSCGSHVPFNTSSCLVCEAPIGPQNTPQASIKLTERRMCSMCGTANPCNLTTCVTCESRLPTVGTSIFHGLSPAPAPRDDGRLQSCTKCSRVNNPDARYCDWCGAKPLPTTSNLICAKCEANNNPYAKHCASCGAILEPPMRADARNGGVTLNMTSGQQTMQAQWTPVTLPATPTAKYDMATQTVGLFFPSQKEINAKDKEEEDKLAIERQMRDRKPLMTAISPGRGYWRKQMEHVCAHLKAYAANNPEFRALIGEPRMGKLTSGTVHEDGYELSLTVNFALRGTNDPFVGKPMGVSRDFLSSYTTGRKSSLKSYGSMESLSSAQSTARSGKKKSARKVKKTKKISKQTKTLEDDLTTEDKQLLQELGKGGSGSVEEVHQLIDEGADPSCVNRDGIPVLHLAVLNKHVDAIPVLVQEGADVNRKGPNRGNTALHEAVGLGTGGHEVVDVLLGCGANPQKKNDKNETAYDFAVKAGHETIVKKLAAKVGQSALDKLTKPRSSQTIDLF</sequence>
<dbReference type="EnsemblMetazoa" id="CapteT151808">
    <property type="protein sequence ID" value="CapteP151808"/>
    <property type="gene ID" value="CapteG151808"/>
</dbReference>
<dbReference type="InterPro" id="IPR036770">
    <property type="entry name" value="Ankyrin_rpt-contain_sf"/>
</dbReference>
<evidence type="ECO:0000313" key="12">
    <source>
        <dbReference type="EMBL" id="ELU16303.1"/>
    </source>
</evidence>
<dbReference type="Pfam" id="PF12796">
    <property type="entry name" value="Ank_2"/>
    <property type="match status" value="1"/>
</dbReference>
<evidence type="ECO:0000259" key="11">
    <source>
        <dbReference type="Pfam" id="PF12773"/>
    </source>
</evidence>
<dbReference type="InterPro" id="IPR002110">
    <property type="entry name" value="Ankyrin_rpt"/>
</dbReference>
<dbReference type="OrthoDB" id="10033229at2759"/>
<evidence type="ECO:0000313" key="14">
    <source>
        <dbReference type="Proteomes" id="UP000014760"/>
    </source>
</evidence>
<reference evidence="12 14" key="2">
    <citation type="journal article" date="2013" name="Nature">
        <title>Insights into bilaterian evolution from three spiralian genomes.</title>
        <authorList>
            <person name="Simakov O."/>
            <person name="Marletaz F."/>
            <person name="Cho S.J."/>
            <person name="Edsinger-Gonzales E."/>
            <person name="Havlak P."/>
            <person name="Hellsten U."/>
            <person name="Kuo D.H."/>
            <person name="Larsson T."/>
            <person name="Lv J."/>
            <person name="Arendt D."/>
            <person name="Savage R."/>
            <person name="Osoegawa K."/>
            <person name="de Jong P."/>
            <person name="Grimwood J."/>
            <person name="Chapman J.A."/>
            <person name="Shapiro H."/>
            <person name="Aerts A."/>
            <person name="Otillar R.P."/>
            <person name="Terry A.Y."/>
            <person name="Boore J.L."/>
            <person name="Grigoriev I.V."/>
            <person name="Lindberg D.R."/>
            <person name="Seaver E.C."/>
            <person name="Weisblat D.A."/>
            <person name="Putnam N.H."/>
            <person name="Rokhsar D.S."/>
        </authorList>
    </citation>
    <scope>NUCLEOTIDE SEQUENCE</scope>
    <source>
        <strain evidence="12 14">I ESC-2004</strain>
    </source>
</reference>
<dbReference type="EMBL" id="KB293181">
    <property type="protein sequence ID" value="ELU16303.1"/>
    <property type="molecule type" value="Genomic_DNA"/>
</dbReference>
<feature type="compositionally biased region" description="Basic residues" evidence="10">
    <location>
        <begin position="599"/>
        <end position="616"/>
    </location>
</feature>
<dbReference type="EMBL" id="AMQN01004308">
    <property type="status" value="NOT_ANNOTATED_CDS"/>
    <property type="molecule type" value="Genomic_DNA"/>
</dbReference>
<dbReference type="Pfam" id="PF12773">
    <property type="entry name" value="DZR"/>
    <property type="match status" value="1"/>
</dbReference>
<feature type="repeat" description="ANK" evidence="9">
    <location>
        <begin position="663"/>
        <end position="695"/>
    </location>
</feature>
<dbReference type="SMART" id="SM00248">
    <property type="entry name" value="ANK"/>
    <property type="match status" value="3"/>
</dbReference>
<proteinExistence type="predicted"/>
<dbReference type="Proteomes" id="UP000014760">
    <property type="component" value="Unassembled WGS sequence"/>
</dbReference>
<feature type="region of interest" description="Disordered" evidence="10">
    <location>
        <begin position="578"/>
        <end position="616"/>
    </location>
</feature>
<organism evidence="12">
    <name type="scientific">Capitella teleta</name>
    <name type="common">Polychaete worm</name>
    <dbReference type="NCBI Taxonomy" id="283909"/>
    <lineage>
        <taxon>Eukaryota</taxon>
        <taxon>Metazoa</taxon>
        <taxon>Spiralia</taxon>
        <taxon>Lophotrochozoa</taxon>
        <taxon>Annelida</taxon>
        <taxon>Polychaeta</taxon>
        <taxon>Sedentaria</taxon>
        <taxon>Scolecida</taxon>
        <taxon>Capitellidae</taxon>
        <taxon>Capitella</taxon>
    </lineage>
</organism>
<keyword evidence="6 9" id="KW-0040">ANK repeat</keyword>
<evidence type="ECO:0000256" key="5">
    <source>
        <dbReference type="ARBA" id="ARBA00022833"/>
    </source>
</evidence>
<evidence type="ECO:0000256" key="9">
    <source>
        <dbReference type="PROSITE-ProRule" id="PRU00023"/>
    </source>
</evidence>
<evidence type="ECO:0000256" key="8">
    <source>
        <dbReference type="ARBA" id="ARBA00039856"/>
    </source>
</evidence>
<gene>
    <name evidence="12" type="ORF">CAPTEDRAFT_151808</name>
</gene>
<dbReference type="PROSITE" id="PS50088">
    <property type="entry name" value="ANK_REPEAT"/>
    <property type="match status" value="2"/>
</dbReference>
<reference evidence="13" key="3">
    <citation type="submission" date="2015-06" db="UniProtKB">
        <authorList>
            <consortium name="EnsemblMetazoa"/>
        </authorList>
    </citation>
    <scope>IDENTIFICATION</scope>
</reference>
<feature type="domain" description="DZANK-type" evidence="11">
    <location>
        <begin position="355"/>
        <end position="403"/>
    </location>
</feature>
<keyword evidence="2" id="KW-0479">Metal-binding</keyword>
<dbReference type="OMA" id="GFAHIRS"/>
<dbReference type="GO" id="GO:0008270">
    <property type="term" value="F:zinc ion binding"/>
    <property type="evidence" value="ECO:0007669"/>
    <property type="project" value="UniProtKB-KW"/>
</dbReference>